<gene>
    <name evidence="2" type="ORF">BQ4739_LOCUS5492</name>
</gene>
<dbReference type="EMBL" id="FNXT01000532">
    <property type="protein sequence ID" value="SZX65030.1"/>
    <property type="molecule type" value="Genomic_DNA"/>
</dbReference>
<dbReference type="InterPro" id="IPR050229">
    <property type="entry name" value="GlpE_sulfurtransferase"/>
</dbReference>
<dbReference type="InterPro" id="IPR001763">
    <property type="entry name" value="Rhodanese-like_dom"/>
</dbReference>
<feature type="domain" description="Rhodanese" evidence="1">
    <location>
        <begin position="53"/>
        <end position="142"/>
    </location>
</feature>
<name>A0A383VJD3_TETOB</name>
<dbReference type="AlphaFoldDB" id="A0A383VJD3"/>
<proteinExistence type="predicted"/>
<sequence length="206" mass="22167">MAWKGLAGAAAAPILPPAERLQKLAHAEQLFASKFPNVRTVTAKEAAALLQQQPAGYVLVDVRNIDEQQVSMLQPGQPASVLTQQQFEQQKAQLGDKTAICYCTVGYRSGLYAQELQQQGIPAINLMGGICAWTQEGLPLAAAAGDGSSVQTNKVHTYSARWAYHGEGYTPVYYGNEYVRMLQDQLSKLGRRLFGKGGSSSSSSSS</sequence>
<dbReference type="PANTHER" id="PTHR43031:SF1">
    <property type="entry name" value="PYRIDINE NUCLEOTIDE-DISULPHIDE OXIDOREDUCTASE"/>
    <property type="match status" value="1"/>
</dbReference>
<dbReference type="Gene3D" id="3.40.250.10">
    <property type="entry name" value="Rhodanese-like domain"/>
    <property type="match status" value="1"/>
</dbReference>
<dbReference type="STRING" id="3088.A0A383VJD3"/>
<evidence type="ECO:0000313" key="3">
    <source>
        <dbReference type="Proteomes" id="UP000256970"/>
    </source>
</evidence>
<dbReference type="SMART" id="SM00450">
    <property type="entry name" value="RHOD"/>
    <property type="match status" value="1"/>
</dbReference>
<organism evidence="2 3">
    <name type="scientific">Tetradesmus obliquus</name>
    <name type="common">Green alga</name>
    <name type="synonym">Acutodesmus obliquus</name>
    <dbReference type="NCBI Taxonomy" id="3088"/>
    <lineage>
        <taxon>Eukaryota</taxon>
        <taxon>Viridiplantae</taxon>
        <taxon>Chlorophyta</taxon>
        <taxon>core chlorophytes</taxon>
        <taxon>Chlorophyceae</taxon>
        <taxon>CS clade</taxon>
        <taxon>Sphaeropleales</taxon>
        <taxon>Scenedesmaceae</taxon>
        <taxon>Tetradesmus</taxon>
    </lineage>
</organism>
<dbReference type="PANTHER" id="PTHR43031">
    <property type="entry name" value="FAD-DEPENDENT OXIDOREDUCTASE"/>
    <property type="match status" value="1"/>
</dbReference>
<reference evidence="2 3" key="1">
    <citation type="submission" date="2016-10" db="EMBL/GenBank/DDBJ databases">
        <authorList>
            <person name="Cai Z."/>
        </authorList>
    </citation>
    <scope>NUCLEOTIDE SEQUENCE [LARGE SCALE GENOMIC DNA]</scope>
</reference>
<evidence type="ECO:0000313" key="2">
    <source>
        <dbReference type="EMBL" id="SZX65030.1"/>
    </source>
</evidence>
<accession>A0A383VJD3</accession>
<keyword evidence="3" id="KW-1185">Reference proteome</keyword>
<dbReference type="SUPFAM" id="SSF52821">
    <property type="entry name" value="Rhodanese/Cell cycle control phosphatase"/>
    <property type="match status" value="1"/>
</dbReference>
<dbReference type="Proteomes" id="UP000256970">
    <property type="component" value="Unassembled WGS sequence"/>
</dbReference>
<evidence type="ECO:0000259" key="1">
    <source>
        <dbReference type="PROSITE" id="PS50206"/>
    </source>
</evidence>
<dbReference type="PROSITE" id="PS50206">
    <property type="entry name" value="RHODANESE_3"/>
    <property type="match status" value="1"/>
</dbReference>
<dbReference type="Pfam" id="PF00581">
    <property type="entry name" value="Rhodanese"/>
    <property type="match status" value="1"/>
</dbReference>
<dbReference type="InterPro" id="IPR036873">
    <property type="entry name" value="Rhodanese-like_dom_sf"/>
</dbReference>
<protein>
    <recommendedName>
        <fullName evidence="1">Rhodanese domain-containing protein</fullName>
    </recommendedName>
</protein>